<proteinExistence type="predicted"/>
<dbReference type="Proteomes" id="UP000821853">
    <property type="component" value="Chromosome 4"/>
</dbReference>
<dbReference type="InterPro" id="IPR057357">
    <property type="entry name" value="Znf-C2H2_ZFAND2A/B"/>
</dbReference>
<keyword evidence="3 5" id="KW-0863">Zinc-finger</keyword>
<dbReference type="AlphaFoldDB" id="A0A9J6GDC6"/>
<dbReference type="SMART" id="SM00154">
    <property type="entry name" value="ZnF_AN1"/>
    <property type="match status" value="2"/>
</dbReference>
<comment type="caution">
    <text evidence="8">The sequence shown here is derived from an EMBL/GenBank/DDBJ whole genome shotgun (WGS) entry which is preliminary data.</text>
</comment>
<feature type="domain" description="AN1-type" evidence="7">
    <location>
        <begin position="94"/>
        <end position="142"/>
    </location>
</feature>
<accession>A0A9J6GDC6</accession>
<name>A0A9J6GDC6_HAELO</name>
<dbReference type="InterPro" id="IPR035896">
    <property type="entry name" value="AN1-like_Znf"/>
</dbReference>
<dbReference type="Pfam" id="PF25403">
    <property type="entry name" value="zf-C2H2_ZFAND2"/>
    <property type="match status" value="1"/>
</dbReference>
<evidence type="ECO:0000256" key="3">
    <source>
        <dbReference type="ARBA" id="ARBA00022771"/>
    </source>
</evidence>
<reference evidence="8 9" key="1">
    <citation type="journal article" date="2020" name="Cell">
        <title>Large-Scale Comparative Analyses of Tick Genomes Elucidate Their Genetic Diversity and Vector Capacities.</title>
        <authorList>
            <consortium name="Tick Genome and Microbiome Consortium (TIGMIC)"/>
            <person name="Jia N."/>
            <person name="Wang J."/>
            <person name="Shi W."/>
            <person name="Du L."/>
            <person name="Sun Y."/>
            <person name="Zhan W."/>
            <person name="Jiang J.F."/>
            <person name="Wang Q."/>
            <person name="Zhang B."/>
            <person name="Ji P."/>
            <person name="Bell-Sakyi L."/>
            <person name="Cui X.M."/>
            <person name="Yuan T.T."/>
            <person name="Jiang B.G."/>
            <person name="Yang W.F."/>
            <person name="Lam T.T."/>
            <person name="Chang Q.C."/>
            <person name="Ding S.J."/>
            <person name="Wang X.J."/>
            <person name="Zhu J.G."/>
            <person name="Ruan X.D."/>
            <person name="Zhao L."/>
            <person name="Wei J.T."/>
            <person name="Ye R.Z."/>
            <person name="Que T.C."/>
            <person name="Du C.H."/>
            <person name="Zhou Y.H."/>
            <person name="Cheng J.X."/>
            <person name="Dai P.F."/>
            <person name="Guo W.B."/>
            <person name="Han X.H."/>
            <person name="Huang E.J."/>
            <person name="Li L.F."/>
            <person name="Wei W."/>
            <person name="Gao Y.C."/>
            <person name="Liu J.Z."/>
            <person name="Shao H.Z."/>
            <person name="Wang X."/>
            <person name="Wang C.C."/>
            <person name="Yang T.C."/>
            <person name="Huo Q.B."/>
            <person name="Li W."/>
            <person name="Chen H.Y."/>
            <person name="Chen S.E."/>
            <person name="Zhou L.G."/>
            <person name="Ni X.B."/>
            <person name="Tian J.H."/>
            <person name="Sheng Y."/>
            <person name="Liu T."/>
            <person name="Pan Y.S."/>
            <person name="Xia L.Y."/>
            <person name="Li J."/>
            <person name="Zhao F."/>
            <person name="Cao W.C."/>
        </authorList>
    </citation>
    <scope>NUCLEOTIDE SEQUENCE [LARGE SCALE GENOMIC DNA]</scope>
    <source>
        <strain evidence="8">HaeL-2018</strain>
    </source>
</reference>
<feature type="region of interest" description="Disordered" evidence="6">
    <location>
        <begin position="210"/>
        <end position="237"/>
    </location>
</feature>
<dbReference type="OrthoDB" id="431929at2759"/>
<evidence type="ECO:0000259" key="7">
    <source>
        <dbReference type="PROSITE" id="PS51039"/>
    </source>
</evidence>
<protein>
    <recommendedName>
        <fullName evidence="7">AN1-type domain-containing protein</fullName>
    </recommendedName>
</protein>
<dbReference type="PROSITE" id="PS51039">
    <property type="entry name" value="ZF_AN1"/>
    <property type="match status" value="2"/>
</dbReference>
<keyword evidence="9" id="KW-1185">Reference proteome</keyword>
<dbReference type="InterPro" id="IPR000058">
    <property type="entry name" value="Znf_AN1"/>
</dbReference>
<evidence type="ECO:0000313" key="9">
    <source>
        <dbReference type="Proteomes" id="UP000821853"/>
    </source>
</evidence>
<dbReference type="EMBL" id="JABSTR010000006">
    <property type="protein sequence ID" value="KAH9373509.1"/>
    <property type="molecule type" value="Genomic_DNA"/>
</dbReference>
<dbReference type="GO" id="GO:0043161">
    <property type="term" value="P:proteasome-mediated ubiquitin-dependent protein catabolic process"/>
    <property type="evidence" value="ECO:0007669"/>
    <property type="project" value="TreeGrafter"/>
</dbReference>
<dbReference type="OMA" id="DKQCKSD"/>
<evidence type="ECO:0000256" key="4">
    <source>
        <dbReference type="ARBA" id="ARBA00022833"/>
    </source>
</evidence>
<feature type="compositionally biased region" description="Basic and acidic residues" evidence="6">
    <location>
        <begin position="219"/>
        <end position="237"/>
    </location>
</feature>
<keyword evidence="1" id="KW-0479">Metal-binding</keyword>
<dbReference type="PANTHER" id="PTHR14677">
    <property type="entry name" value="ARSENITE INDUCUBLE RNA ASSOCIATED PROTEIN AIP-1-RELATED"/>
    <property type="match status" value="1"/>
</dbReference>
<evidence type="ECO:0000313" key="8">
    <source>
        <dbReference type="EMBL" id="KAH9373509.1"/>
    </source>
</evidence>
<dbReference type="Pfam" id="PF01428">
    <property type="entry name" value="zf-AN1"/>
    <property type="match status" value="2"/>
</dbReference>
<evidence type="ECO:0000256" key="2">
    <source>
        <dbReference type="ARBA" id="ARBA00022737"/>
    </source>
</evidence>
<dbReference type="GO" id="GO:0008270">
    <property type="term" value="F:zinc ion binding"/>
    <property type="evidence" value="ECO:0007669"/>
    <property type="project" value="UniProtKB-KW"/>
</dbReference>
<dbReference type="Gene3D" id="4.10.1110.10">
    <property type="entry name" value="AN1-like Zinc finger"/>
    <property type="match status" value="2"/>
</dbReference>
<evidence type="ECO:0000256" key="1">
    <source>
        <dbReference type="ARBA" id="ARBA00022723"/>
    </source>
</evidence>
<evidence type="ECO:0000256" key="6">
    <source>
        <dbReference type="SAM" id="MobiDB-lite"/>
    </source>
</evidence>
<keyword evidence="2" id="KW-0677">Repeat</keyword>
<gene>
    <name evidence="8" type="ORF">HPB48_003461</name>
</gene>
<dbReference type="GO" id="GO:0005783">
    <property type="term" value="C:endoplasmic reticulum"/>
    <property type="evidence" value="ECO:0007669"/>
    <property type="project" value="TreeGrafter"/>
</dbReference>
<dbReference type="VEuPathDB" id="VectorBase:HLOH_057033"/>
<dbReference type="GO" id="GO:0045047">
    <property type="term" value="P:protein targeting to ER"/>
    <property type="evidence" value="ECO:0007669"/>
    <property type="project" value="TreeGrafter"/>
</dbReference>
<sequence length="237" mass="26092">MEFPDLGQHCSENSCKILDFLPLKCDACRNIYCKDHFQYRQHGCSAGVGKDVQVPVCPLCNRPVPSRRGDLPDVAVGDHIDRECQSDPAQAKRKAYVNRCSVKGCKQKEVIPVKCVHCNLNHCLKHRYPDDHRCTGHSSAGAVSRLQQRKPANPPPAVRTQTAASNVLALQGSLVSGQTPLVIINTEGLVVATGSEDEALARALQLSMYEAEDNGSSDRPPHRDRNQRRSERSCLVS</sequence>
<evidence type="ECO:0000256" key="5">
    <source>
        <dbReference type="PROSITE-ProRule" id="PRU00449"/>
    </source>
</evidence>
<dbReference type="InterPro" id="IPR003903">
    <property type="entry name" value="UIM_dom"/>
</dbReference>
<dbReference type="SUPFAM" id="SSF118310">
    <property type="entry name" value="AN1-like Zinc finger"/>
    <property type="match status" value="2"/>
</dbReference>
<dbReference type="PANTHER" id="PTHR14677:SF20">
    <property type="entry name" value="ZINC FINGER AN1-TYPE CONTAINING 2A-RELATED"/>
    <property type="match status" value="1"/>
</dbReference>
<feature type="domain" description="AN1-type" evidence="7">
    <location>
        <begin position="4"/>
        <end position="52"/>
    </location>
</feature>
<keyword evidence="4" id="KW-0862">Zinc</keyword>
<organism evidence="8 9">
    <name type="scientific">Haemaphysalis longicornis</name>
    <name type="common">Bush tick</name>
    <dbReference type="NCBI Taxonomy" id="44386"/>
    <lineage>
        <taxon>Eukaryota</taxon>
        <taxon>Metazoa</taxon>
        <taxon>Ecdysozoa</taxon>
        <taxon>Arthropoda</taxon>
        <taxon>Chelicerata</taxon>
        <taxon>Arachnida</taxon>
        <taxon>Acari</taxon>
        <taxon>Parasitiformes</taxon>
        <taxon>Ixodida</taxon>
        <taxon>Ixodoidea</taxon>
        <taxon>Ixodidae</taxon>
        <taxon>Haemaphysalinae</taxon>
        <taxon>Haemaphysalis</taxon>
    </lineage>
</organism>
<dbReference type="PROSITE" id="PS50330">
    <property type="entry name" value="UIM"/>
    <property type="match status" value="1"/>
</dbReference>
<dbReference type="FunFam" id="4.10.1110.10:FF:000003">
    <property type="entry name" value="AN1-type zinc finger protein 2B isoform X1"/>
    <property type="match status" value="1"/>
</dbReference>